<dbReference type="RefSeq" id="WP_166586443.1">
    <property type="nucleotide sequence ID" value="NZ_WWEO01000043.1"/>
</dbReference>
<feature type="region of interest" description="Disordered" evidence="1">
    <location>
        <begin position="464"/>
        <end position="486"/>
    </location>
</feature>
<dbReference type="Proteomes" id="UP000638732">
    <property type="component" value="Unassembled WGS sequence"/>
</dbReference>
<sequence>MEQQVNDNLAEALWDVLANRTDSELHAQELKKILSQYPQSNLLHVLLARGGDKQLVSNASVYYNGQSLYRLVNVKERLPVVAPSQIINLDEVAFNTAPLPNPLSEKTFAEYDPALEDIALAEANRRKLGSETNWAQFTDEETVSQPEDIAAAPKVQVNAEPEAESETIVEPEITEQEVVAEAEAHIDVPEQVEPENTIEPEAEIKPVESESVWSDWQPTPANINPPAEPLYYTNTQLEEVPIAHENAPADPVLSSLPDDPEWQAIRYEEEFSEGGHSSNGHHVADQPAAEDEVYDEIVGIDDIQIAPVPTASDEPIASITADEPYYTNYTEQLNTETPAVQETEEHQKPAFNLETHITENIYAADYFAFRDALVNEPAALPEATTAEDDKQTMAKYHDDNMPYSFLWWLDKTRREHSNIYQPYAKPSALPTIDELTEEKAEPVFIDPKKKEEAIIDRFIQEEPQIKPPSSDKLDNENKARNSAEDSEELVTETLARIYIDQMLFHKAIATYKKLMLRYPEKSSYFAGQIEKLENRTN</sequence>
<evidence type="ECO:0008006" key="4">
    <source>
        <dbReference type="Google" id="ProtNLM"/>
    </source>
</evidence>
<protein>
    <recommendedName>
        <fullName evidence="4">Tetratricopeptide repeat protein</fullName>
    </recommendedName>
</protein>
<accession>A0A966DUI0</accession>
<evidence type="ECO:0000313" key="2">
    <source>
        <dbReference type="EMBL" id="NCD70466.1"/>
    </source>
</evidence>
<keyword evidence="3" id="KW-1185">Reference proteome</keyword>
<evidence type="ECO:0000256" key="1">
    <source>
        <dbReference type="SAM" id="MobiDB-lite"/>
    </source>
</evidence>
<evidence type="ECO:0000313" key="3">
    <source>
        <dbReference type="Proteomes" id="UP000638732"/>
    </source>
</evidence>
<name>A0A966DUI0_9SPHI</name>
<proteinExistence type="predicted"/>
<gene>
    <name evidence="2" type="ORF">GSY63_13945</name>
</gene>
<reference evidence="2" key="1">
    <citation type="submission" date="2020-01" db="EMBL/GenBank/DDBJ databases">
        <authorList>
            <person name="Seo Y.L."/>
        </authorList>
    </citation>
    <scope>NUCLEOTIDE SEQUENCE</scope>
    <source>
        <strain evidence="2">R11</strain>
    </source>
</reference>
<dbReference type="EMBL" id="WWEO01000043">
    <property type="protein sequence ID" value="NCD70466.1"/>
    <property type="molecule type" value="Genomic_DNA"/>
</dbReference>
<organism evidence="2 3">
    <name type="scientific">Mucilaginibacter agri</name>
    <dbReference type="NCBI Taxonomy" id="2695265"/>
    <lineage>
        <taxon>Bacteria</taxon>
        <taxon>Pseudomonadati</taxon>
        <taxon>Bacteroidota</taxon>
        <taxon>Sphingobacteriia</taxon>
        <taxon>Sphingobacteriales</taxon>
        <taxon>Sphingobacteriaceae</taxon>
        <taxon>Mucilaginibacter</taxon>
    </lineage>
</organism>
<comment type="caution">
    <text evidence="2">The sequence shown here is derived from an EMBL/GenBank/DDBJ whole genome shotgun (WGS) entry which is preliminary data.</text>
</comment>
<dbReference type="AlphaFoldDB" id="A0A966DUI0"/>
<reference evidence="2" key="2">
    <citation type="submission" date="2020-10" db="EMBL/GenBank/DDBJ databases">
        <title>Mucilaginibacter sp. nov., isolated from soil.</title>
        <authorList>
            <person name="Jeon C.O."/>
        </authorList>
    </citation>
    <scope>NUCLEOTIDE SEQUENCE</scope>
    <source>
        <strain evidence="2">R11</strain>
    </source>
</reference>
<feature type="compositionally biased region" description="Basic and acidic residues" evidence="1">
    <location>
        <begin position="464"/>
        <end position="483"/>
    </location>
</feature>